<dbReference type="InterPro" id="IPR005311">
    <property type="entry name" value="PBP_dimer"/>
</dbReference>
<comment type="subcellular location">
    <subcellularLocation>
        <location evidence="14">Cell inner membrane</location>
        <topology evidence="14">Single-pass membrane protein</topology>
    </subcellularLocation>
    <subcellularLocation>
        <location evidence="2">Cell membrane</location>
    </subcellularLocation>
    <subcellularLocation>
        <location evidence="1">Membrane</location>
        <topology evidence="1">Single-pass membrane protein</topology>
    </subcellularLocation>
</comment>
<keyword evidence="7 14" id="KW-0812">Transmembrane</keyword>
<evidence type="ECO:0000256" key="14">
    <source>
        <dbReference type="HAMAP-Rule" id="MF_02081"/>
    </source>
</evidence>
<keyword evidence="3 14" id="KW-1003">Cell membrane</keyword>
<evidence type="ECO:0000256" key="5">
    <source>
        <dbReference type="ARBA" id="ARBA00022645"/>
    </source>
</evidence>
<evidence type="ECO:0000313" key="18">
    <source>
        <dbReference type="Proteomes" id="UP000198749"/>
    </source>
</evidence>
<comment type="function">
    <text evidence="14">Catalyzes cross-linking of the peptidoglycan cell wall.</text>
</comment>
<dbReference type="Gene3D" id="3.30.1390.30">
    <property type="entry name" value="Penicillin-binding protein 2a, domain 3"/>
    <property type="match status" value="1"/>
</dbReference>
<keyword evidence="5 14" id="KW-0121">Carboxypeptidase</keyword>
<feature type="binding site" evidence="14">
    <location>
        <position position="366"/>
    </location>
    <ligand>
        <name>Zn(2+)</name>
        <dbReference type="ChEBI" id="CHEBI:29105"/>
    </ligand>
</feature>
<dbReference type="HAMAP" id="MF_02081">
    <property type="entry name" value="MrdA_transpept"/>
    <property type="match status" value="1"/>
</dbReference>
<evidence type="ECO:0000256" key="7">
    <source>
        <dbReference type="ARBA" id="ARBA00022692"/>
    </source>
</evidence>
<dbReference type="Pfam" id="PF00905">
    <property type="entry name" value="Transpeptidase"/>
    <property type="match status" value="1"/>
</dbReference>
<evidence type="ECO:0000256" key="2">
    <source>
        <dbReference type="ARBA" id="ARBA00004236"/>
    </source>
</evidence>
<evidence type="ECO:0000256" key="12">
    <source>
        <dbReference type="ARBA" id="ARBA00023136"/>
    </source>
</evidence>
<evidence type="ECO:0000256" key="6">
    <source>
        <dbReference type="ARBA" id="ARBA00022670"/>
    </source>
</evidence>
<feature type="active site" description="Acyl-ester intermediate" evidence="14">
    <location>
        <position position="327"/>
    </location>
</feature>
<dbReference type="STRING" id="355243.SAMN03080615_04156"/>
<comment type="catalytic activity">
    <reaction evidence="14">
        <text>Preferential cleavage: (Ac)2-L-Lys-D-Ala-|-D-Ala. Also transpeptidation of peptidyl-alanyl moieties that are N-acyl substituents of D-alanine.</text>
        <dbReference type="EC" id="3.4.16.4"/>
    </reaction>
</comment>
<evidence type="ECO:0000256" key="10">
    <source>
        <dbReference type="ARBA" id="ARBA00022984"/>
    </source>
</evidence>
<evidence type="ECO:0000313" key="17">
    <source>
        <dbReference type="EMBL" id="SER16263.1"/>
    </source>
</evidence>
<dbReference type="SUPFAM" id="SSF56519">
    <property type="entry name" value="Penicillin binding protein dimerisation domain"/>
    <property type="match status" value="1"/>
</dbReference>
<dbReference type="GO" id="GO:0008270">
    <property type="term" value="F:zinc ion binding"/>
    <property type="evidence" value="ECO:0007669"/>
    <property type="project" value="UniProtKB-UniRule"/>
</dbReference>
<comment type="similarity">
    <text evidence="14">Belongs to the transpeptidase family. MrdA subfamily.</text>
</comment>
<keyword evidence="12 14" id="KW-0472">Membrane</keyword>
<evidence type="ECO:0000256" key="9">
    <source>
        <dbReference type="ARBA" id="ARBA00022960"/>
    </source>
</evidence>
<dbReference type="EMBL" id="FOGB01000020">
    <property type="protein sequence ID" value="SER16263.1"/>
    <property type="molecule type" value="Genomic_DNA"/>
</dbReference>
<evidence type="ECO:0000256" key="1">
    <source>
        <dbReference type="ARBA" id="ARBA00004167"/>
    </source>
</evidence>
<evidence type="ECO:0000256" key="8">
    <source>
        <dbReference type="ARBA" id="ARBA00022801"/>
    </source>
</evidence>
<evidence type="ECO:0000256" key="13">
    <source>
        <dbReference type="ARBA" id="ARBA00023316"/>
    </source>
</evidence>
<dbReference type="InterPro" id="IPR012338">
    <property type="entry name" value="Beta-lactam/transpept-like"/>
</dbReference>
<dbReference type="Gene3D" id="3.90.1310.10">
    <property type="entry name" value="Penicillin-binding protein 2a (Domain 2)"/>
    <property type="match status" value="1"/>
</dbReference>
<dbReference type="GO" id="GO:0009252">
    <property type="term" value="P:peptidoglycan biosynthetic process"/>
    <property type="evidence" value="ECO:0007669"/>
    <property type="project" value="UniProtKB-UniRule"/>
</dbReference>
<dbReference type="NCBIfam" id="TIGR03423">
    <property type="entry name" value="pbp2_mrdA"/>
    <property type="match status" value="1"/>
</dbReference>
<dbReference type="Proteomes" id="UP000198749">
    <property type="component" value="Unassembled WGS sequence"/>
</dbReference>
<dbReference type="InterPro" id="IPR017790">
    <property type="entry name" value="Penicillin-binding_protein_2"/>
</dbReference>
<name>A0A1H9LZP8_9GAMM</name>
<dbReference type="PANTHER" id="PTHR30627">
    <property type="entry name" value="PEPTIDOGLYCAN D,D-TRANSPEPTIDASE"/>
    <property type="match status" value="1"/>
</dbReference>
<dbReference type="InterPro" id="IPR050515">
    <property type="entry name" value="Beta-lactam/transpept"/>
</dbReference>
<dbReference type="RefSeq" id="WP_091362008.1">
    <property type="nucleotide sequence ID" value="NZ_AP025284.1"/>
</dbReference>
<dbReference type="UniPathway" id="UPA00219"/>
<evidence type="ECO:0000259" key="15">
    <source>
        <dbReference type="Pfam" id="PF00905"/>
    </source>
</evidence>
<keyword evidence="8 14" id="KW-0378">Hydrolase</keyword>
<dbReference type="GO" id="GO:0005886">
    <property type="term" value="C:plasma membrane"/>
    <property type="evidence" value="ECO:0007669"/>
    <property type="project" value="UniProtKB-SubCell"/>
</dbReference>
<dbReference type="GO" id="GO:0009002">
    <property type="term" value="F:serine-type D-Ala-D-Ala carboxypeptidase activity"/>
    <property type="evidence" value="ECO:0007669"/>
    <property type="project" value="UniProtKB-UniRule"/>
</dbReference>
<dbReference type="GO" id="GO:0071555">
    <property type="term" value="P:cell wall organization"/>
    <property type="evidence" value="ECO:0007669"/>
    <property type="project" value="UniProtKB-KW"/>
</dbReference>
<dbReference type="Pfam" id="PF03717">
    <property type="entry name" value="PBP_dimer"/>
    <property type="match status" value="1"/>
</dbReference>
<keyword evidence="14" id="KW-0862">Zinc</keyword>
<keyword evidence="9 14" id="KW-0133">Cell shape</keyword>
<reference evidence="18" key="1">
    <citation type="submission" date="2016-10" db="EMBL/GenBank/DDBJ databases">
        <authorList>
            <person name="Varghese N."/>
            <person name="Submissions S."/>
        </authorList>
    </citation>
    <scope>NUCLEOTIDE SEQUENCE [LARGE SCALE GENOMIC DNA]</scope>
    <source>
        <strain evidence="18">DSM 18887</strain>
    </source>
</reference>
<feature type="domain" description="Penicillin-binding protein dimerisation" evidence="16">
    <location>
        <begin position="64"/>
        <end position="235"/>
    </location>
</feature>
<comment type="cofactor">
    <cofactor evidence="14">
        <name>Zn(2+)</name>
        <dbReference type="ChEBI" id="CHEBI:29105"/>
    </cofactor>
    <text evidence="14">Binds one Zn(2+) ion per subunit.</text>
</comment>
<dbReference type="SUPFAM" id="SSF56601">
    <property type="entry name" value="beta-lactamase/transpeptidase-like"/>
    <property type="match status" value="1"/>
</dbReference>
<dbReference type="PANTHER" id="PTHR30627:SF2">
    <property type="entry name" value="PEPTIDOGLYCAN D,D-TRANSPEPTIDASE MRDA"/>
    <property type="match status" value="1"/>
</dbReference>
<dbReference type="GO" id="GO:0008658">
    <property type="term" value="F:penicillin binding"/>
    <property type="evidence" value="ECO:0007669"/>
    <property type="project" value="UniProtKB-UniRule"/>
</dbReference>
<feature type="domain" description="Penicillin-binding protein transpeptidase" evidence="15">
    <location>
        <begin position="269"/>
        <end position="621"/>
    </location>
</feature>
<dbReference type="InterPro" id="IPR001460">
    <property type="entry name" value="PCN-bd_Tpept"/>
</dbReference>
<keyword evidence="18" id="KW-1185">Reference proteome</keyword>
<keyword evidence="10 14" id="KW-0573">Peptidoglycan synthesis</keyword>
<keyword evidence="6 14" id="KW-0645">Protease</keyword>
<keyword evidence="11 14" id="KW-1133">Transmembrane helix</keyword>
<feature type="binding site" evidence="14">
    <location>
        <position position="351"/>
    </location>
    <ligand>
        <name>Zn(2+)</name>
        <dbReference type="ChEBI" id="CHEBI:29105"/>
    </ligand>
</feature>
<feature type="binding site" evidence="14">
    <location>
        <position position="372"/>
    </location>
    <ligand>
        <name>Zn(2+)</name>
        <dbReference type="ChEBI" id="CHEBI:29105"/>
    </ligand>
</feature>
<proteinExistence type="inferred from homology"/>
<dbReference type="InterPro" id="IPR036138">
    <property type="entry name" value="PBP_dimer_sf"/>
</dbReference>
<dbReference type="Gene3D" id="3.40.710.10">
    <property type="entry name" value="DD-peptidase/beta-lactamase superfamily"/>
    <property type="match status" value="1"/>
</dbReference>
<evidence type="ECO:0000256" key="11">
    <source>
        <dbReference type="ARBA" id="ARBA00022989"/>
    </source>
</evidence>
<feature type="transmembrane region" description="Helical" evidence="14">
    <location>
        <begin position="21"/>
        <end position="41"/>
    </location>
</feature>
<evidence type="ECO:0000256" key="3">
    <source>
        <dbReference type="ARBA" id="ARBA00022475"/>
    </source>
</evidence>
<accession>A0A1H9LZP8</accession>
<keyword evidence="4 14" id="KW-0997">Cell inner membrane</keyword>
<dbReference type="OrthoDB" id="9766847at2"/>
<dbReference type="GO" id="GO:0006508">
    <property type="term" value="P:proteolysis"/>
    <property type="evidence" value="ECO:0007669"/>
    <property type="project" value="UniProtKB-KW"/>
</dbReference>
<comment type="pathway">
    <text evidence="14">Cell wall biogenesis; peptidoglycan biosynthesis.</text>
</comment>
<keyword evidence="14" id="KW-0479">Metal-binding</keyword>
<protein>
    <recommendedName>
        <fullName evidence="14">Peptidoglycan D,D-transpeptidase MrdA</fullName>
        <ecNumber evidence="14">3.4.16.4</ecNumber>
    </recommendedName>
    <alternativeName>
        <fullName evidence="14">Penicillin-binding protein 2</fullName>
        <shortName evidence="14">PBP-2</shortName>
    </alternativeName>
</protein>
<dbReference type="GO" id="GO:0071972">
    <property type="term" value="F:peptidoglycan L,D-transpeptidase activity"/>
    <property type="evidence" value="ECO:0007669"/>
    <property type="project" value="TreeGrafter"/>
</dbReference>
<evidence type="ECO:0000256" key="4">
    <source>
        <dbReference type="ARBA" id="ARBA00022519"/>
    </source>
</evidence>
<dbReference type="GO" id="GO:0008360">
    <property type="term" value="P:regulation of cell shape"/>
    <property type="evidence" value="ECO:0007669"/>
    <property type="project" value="UniProtKB-KW"/>
</dbReference>
<feature type="binding site" evidence="14">
    <location>
        <position position="385"/>
    </location>
    <ligand>
        <name>Zn(2+)</name>
        <dbReference type="ChEBI" id="CHEBI:29105"/>
    </ligand>
</feature>
<gene>
    <name evidence="14" type="primary">mrdA</name>
    <name evidence="17" type="ORF">SAMN03080615_04156</name>
</gene>
<sequence>MSAFDSLKDHTKEGRVFLSRALIAFVIVVLLMGVLIGRLYYLQVIQHDQLAAVSDDNRIQLQPVAPTRGLIYDRNGTLLADNRPSYSVTLLKEKVGDLEATLTELQKLIPISERELESFHRRLKQRRRPYETVPLRFRLTDDEIARIAVNYQRLPGVQVEADLIRYYPFGASLVHALGYVGRINEKELKRVDPKNYSATHYIGKLGIERFYEPLLHGEVGYHKVETNARGRVMRVLEQTDPVPGKDIVLYLDIRLQQAAEKLVEGRRAAIVAIDPKTGGILALVSNPGYDPNLFVTGISTKDYKALRESPDLPLFNRALRGQYPPGSTIKPMVAMGVIDSGVVSPTHTIFDPGFYTLTSGGRRYRDWKHGGHGTVGLDMAIYQSCDVWFYDVANRAGVDIISDYLGRFGFGQVTSLDLPEALPGILPSKAWKKKTGRGSWFAGDTLNLSIGQGWMLATPLQLATAAEVMANRGEWKQPRMLKGVMKHNKHKADKLTEGSVVDISGLEGTKAVLPDIKLKNNQYWKRIIDAMIAVVHGPRGTARKIGHGLDFQIAGKTGTAQVVGIKQDEVYDADSMAERHRDHALFIAFAPADNPEIAVSVIVENGGGGSSTAAPIARDVIDAFMQLKRQDSEVDELAGVAKDG</sequence>
<keyword evidence="13 14" id="KW-0961">Cell wall biogenesis/degradation</keyword>
<evidence type="ECO:0000259" key="16">
    <source>
        <dbReference type="Pfam" id="PF03717"/>
    </source>
</evidence>
<dbReference type="EC" id="3.4.16.4" evidence="14"/>
<organism evidence="17 18">
    <name type="scientific">Amphritea atlantica</name>
    <dbReference type="NCBI Taxonomy" id="355243"/>
    <lineage>
        <taxon>Bacteria</taxon>
        <taxon>Pseudomonadati</taxon>
        <taxon>Pseudomonadota</taxon>
        <taxon>Gammaproteobacteria</taxon>
        <taxon>Oceanospirillales</taxon>
        <taxon>Oceanospirillaceae</taxon>
        <taxon>Amphritea</taxon>
    </lineage>
</organism>
<dbReference type="AlphaFoldDB" id="A0A1H9LZP8"/>